<evidence type="ECO:0000256" key="7">
    <source>
        <dbReference type="ARBA" id="ARBA00022989"/>
    </source>
</evidence>
<evidence type="ECO:0000256" key="8">
    <source>
        <dbReference type="ARBA" id="ARBA00023136"/>
    </source>
</evidence>
<dbReference type="Pfam" id="PF03609">
    <property type="entry name" value="EII-Sor"/>
    <property type="match status" value="1"/>
</dbReference>
<comment type="subcellular location">
    <subcellularLocation>
        <location evidence="1">Cell membrane</location>
        <topology evidence="1">Multi-pass membrane protein</topology>
    </subcellularLocation>
</comment>
<dbReference type="GO" id="GO:0005886">
    <property type="term" value="C:plasma membrane"/>
    <property type="evidence" value="ECO:0007669"/>
    <property type="project" value="UniProtKB-SubCell"/>
</dbReference>
<feature type="transmembrane region" description="Helical" evidence="9">
    <location>
        <begin position="92"/>
        <end position="113"/>
    </location>
</feature>
<feature type="transmembrane region" description="Helical" evidence="9">
    <location>
        <begin position="58"/>
        <end position="86"/>
    </location>
</feature>
<dbReference type="OrthoDB" id="1649937at2"/>
<keyword evidence="2" id="KW-0813">Transport</keyword>
<comment type="caution">
    <text evidence="10">The sequence shown here is derived from an EMBL/GenBank/DDBJ whole genome shotgun (WGS) entry which is preliminary data.</text>
</comment>
<keyword evidence="3" id="KW-1003">Cell membrane</keyword>
<evidence type="ECO:0000313" key="10">
    <source>
        <dbReference type="EMBL" id="THB60119.1"/>
    </source>
</evidence>
<keyword evidence="7 9" id="KW-1133">Transmembrane helix</keyword>
<dbReference type="RefSeq" id="WP_136137903.1">
    <property type="nucleotide sequence ID" value="NZ_SDGV01000040.1"/>
</dbReference>
<dbReference type="PANTHER" id="PTHR32502">
    <property type="entry name" value="N-ACETYLGALACTOSAMINE PERMEASE II COMPONENT-RELATED"/>
    <property type="match status" value="1"/>
</dbReference>
<gene>
    <name evidence="10" type="ORF">ESZ54_12065</name>
</gene>
<dbReference type="GO" id="GO:0009401">
    <property type="term" value="P:phosphoenolpyruvate-dependent sugar phosphotransferase system"/>
    <property type="evidence" value="ECO:0007669"/>
    <property type="project" value="UniProtKB-KW"/>
</dbReference>
<dbReference type="InterPro" id="IPR004700">
    <property type="entry name" value="PTS_IIC_man"/>
</dbReference>
<evidence type="ECO:0000256" key="2">
    <source>
        <dbReference type="ARBA" id="ARBA00022448"/>
    </source>
</evidence>
<reference evidence="10 11" key="1">
    <citation type="submission" date="2019-01" db="EMBL/GenBank/DDBJ databases">
        <title>Vagococcus silagei sp. nov. isolated from brewer's grain.</title>
        <authorList>
            <person name="Guu J.-R."/>
        </authorList>
    </citation>
    <scope>NUCLEOTIDE SEQUENCE [LARGE SCALE GENOMIC DNA]</scope>
    <source>
        <strain evidence="10 11">2B-2</strain>
    </source>
</reference>
<sequence>MTISFGIIIILCLYTVVGVLDQISIQIGPYTPLFAATVTGLVMGDLKTGLTIGATLQLMTLGVATYGGATVPDFLSGAIMGTAYAILSGNGAEYGIGVAVPIGLLLTQLDILGRMTNTFFQHKADTYAAEGNFKGVERCNVLGILPWTLSRVIPVFIGLAFGEQVVKLINDWIPVWVMSGLKAAGAILPAMGIAILMRYLPIKKYWPYFIIGFVLLAFGSEFFSVLGVALVGVALAGMYVKNQSNNKAVASENGTVTYEDDEEVEIDE</sequence>
<name>A0A4V3TUS6_9ENTE</name>
<proteinExistence type="predicted"/>
<protein>
    <submittedName>
        <fullName evidence="10">PTS sugar transporter subunit IIC</fullName>
    </submittedName>
</protein>
<evidence type="ECO:0000256" key="5">
    <source>
        <dbReference type="ARBA" id="ARBA00022683"/>
    </source>
</evidence>
<evidence type="ECO:0000256" key="1">
    <source>
        <dbReference type="ARBA" id="ARBA00004651"/>
    </source>
</evidence>
<evidence type="ECO:0000256" key="4">
    <source>
        <dbReference type="ARBA" id="ARBA00022597"/>
    </source>
</evidence>
<keyword evidence="8 9" id="KW-0472">Membrane</keyword>
<evidence type="ECO:0000313" key="11">
    <source>
        <dbReference type="Proteomes" id="UP000310506"/>
    </source>
</evidence>
<dbReference type="InterPro" id="IPR050303">
    <property type="entry name" value="GatZ_KbaZ_carbometab"/>
</dbReference>
<evidence type="ECO:0000256" key="6">
    <source>
        <dbReference type="ARBA" id="ARBA00022692"/>
    </source>
</evidence>
<evidence type="ECO:0000256" key="9">
    <source>
        <dbReference type="SAM" id="Phobius"/>
    </source>
</evidence>
<dbReference type="EMBL" id="SDGV01000040">
    <property type="protein sequence ID" value="THB60119.1"/>
    <property type="molecule type" value="Genomic_DNA"/>
</dbReference>
<keyword evidence="4 10" id="KW-0762">Sugar transport</keyword>
<keyword evidence="5" id="KW-0598">Phosphotransferase system</keyword>
<dbReference type="Proteomes" id="UP000310506">
    <property type="component" value="Unassembled WGS sequence"/>
</dbReference>
<evidence type="ECO:0000256" key="3">
    <source>
        <dbReference type="ARBA" id="ARBA00022475"/>
    </source>
</evidence>
<keyword evidence="6 9" id="KW-0812">Transmembrane</keyword>
<feature type="transmembrane region" description="Helical" evidence="9">
    <location>
        <begin position="208"/>
        <end position="240"/>
    </location>
</feature>
<feature type="transmembrane region" description="Helical" evidence="9">
    <location>
        <begin position="173"/>
        <end position="196"/>
    </location>
</feature>
<keyword evidence="11" id="KW-1185">Reference proteome</keyword>
<dbReference type="PANTHER" id="PTHR32502:SF28">
    <property type="entry name" value="PHOSPHOTRANSFERASE SYSTEM SUGAR-SPECIFIC EIIC COMPONENT"/>
    <property type="match status" value="1"/>
</dbReference>
<dbReference type="PROSITE" id="PS51106">
    <property type="entry name" value="PTS_EIIC_TYPE_4"/>
    <property type="match status" value="1"/>
</dbReference>
<organism evidence="10 11">
    <name type="scientific">Vagococcus silagei</name>
    <dbReference type="NCBI Taxonomy" id="2508885"/>
    <lineage>
        <taxon>Bacteria</taxon>
        <taxon>Bacillati</taxon>
        <taxon>Bacillota</taxon>
        <taxon>Bacilli</taxon>
        <taxon>Lactobacillales</taxon>
        <taxon>Enterococcaceae</taxon>
        <taxon>Vagococcus</taxon>
    </lineage>
</organism>
<dbReference type="AlphaFoldDB" id="A0A4V3TUS6"/>
<accession>A0A4V3TUS6</accession>